<name>A0ABT2MGF9_9MYCO</name>
<comment type="caution">
    <text evidence="4">The sequence shown here is derived from an EMBL/GenBank/DDBJ whole genome shotgun (WGS) entry which is preliminary data.</text>
</comment>
<dbReference type="Proteomes" id="UP001206639">
    <property type="component" value="Unassembled WGS sequence"/>
</dbReference>
<feature type="domain" description="Peptidase S9 prolyl oligopeptidase catalytic" evidence="3">
    <location>
        <begin position="442"/>
        <end position="651"/>
    </location>
</feature>
<evidence type="ECO:0000313" key="4">
    <source>
        <dbReference type="EMBL" id="MCT7660445.1"/>
    </source>
</evidence>
<evidence type="ECO:0000256" key="1">
    <source>
        <dbReference type="ARBA" id="ARBA00022729"/>
    </source>
</evidence>
<dbReference type="PANTHER" id="PTHR42776:SF13">
    <property type="entry name" value="DIPEPTIDYL-PEPTIDASE 5"/>
    <property type="match status" value="1"/>
</dbReference>
<dbReference type="Pfam" id="PF00326">
    <property type="entry name" value="Peptidase_S9"/>
    <property type="match status" value="1"/>
</dbReference>
<dbReference type="EMBL" id="JAODWD010000004">
    <property type="protein sequence ID" value="MCT7660445.1"/>
    <property type="molecule type" value="Genomic_DNA"/>
</dbReference>
<dbReference type="SUPFAM" id="SSF82171">
    <property type="entry name" value="DPP6 N-terminal domain-like"/>
    <property type="match status" value="1"/>
</dbReference>
<dbReference type="PANTHER" id="PTHR42776">
    <property type="entry name" value="SERINE PEPTIDASE S9 FAMILY MEMBER"/>
    <property type="match status" value="1"/>
</dbReference>
<evidence type="ECO:0000259" key="3">
    <source>
        <dbReference type="Pfam" id="PF00326"/>
    </source>
</evidence>
<evidence type="ECO:0000256" key="2">
    <source>
        <dbReference type="ARBA" id="ARBA00022801"/>
    </source>
</evidence>
<keyword evidence="5" id="KW-1185">Reference proteome</keyword>
<sequence length="663" mass="71741">MATPFHDLDEFIALPRVSGLALAPDGSRLVTTVAELNSKRTEYVSAVWELDTAGQRPARRLTRGAKGESAPVFTVDGDLLFVAARPSEDDDKPPATVWRLPAAGGEAVQVLSLPGGVEAVGTARGADVAVVRGPMLPSARNVDDDRRLRELRKDNKITAILHTGYPVRHWDSDLGPAEPHLFVTNSAGAPPTDLTVAPGSALRDAEFDVSDDGRFTVTHWQDPAPGASRHAVLVRIDTDTGERTVIADDPDADLWNPVVAPDGSAVAYVRESYSTPDDAPRISLCCTRFGAGPAAIAPGWDRWPTSVTWSRDGSALFVTADQDGRSPIFRIDLADDAVTQVTFDDYAYTNVNVAPDGVIYALRSSYAAPPHPVRIDSGGVVNELPCVEPPQVPGTVSEIEATATDGTRVRSWLVLPDEDAGPAQAPLLLWIHGGPLGSWNSWHWRWNPWVLAARGYAVLLPDPALSTGYGQSFIQRGWGAWGDAPYHDLMAAVDAACAHPRVDADRTAAMGGSFGGYMANWIAGHTDRFDAIVTHASLWALDQFGATTDASYYWLREMTRDMAMANSPHRHVDAIRTPMLVIHGDKDYRVPIGEALRLWYELLTESALPADAGGDSPHAFLYFPSENHWVLSPQHAKIWYQVVTAFLARQVLGEDAGLPETLG</sequence>
<dbReference type="SUPFAM" id="SSF53474">
    <property type="entry name" value="alpha/beta-Hydrolases"/>
    <property type="match status" value="1"/>
</dbReference>
<dbReference type="InterPro" id="IPR001375">
    <property type="entry name" value="Peptidase_S9_cat"/>
</dbReference>
<keyword evidence="1" id="KW-0732">Signal</keyword>
<dbReference type="Gene3D" id="3.40.50.1820">
    <property type="entry name" value="alpha/beta hydrolase"/>
    <property type="match status" value="1"/>
</dbReference>
<accession>A0ABT2MGF9</accession>
<reference evidence="5" key="1">
    <citation type="submission" date="2023-07" db="EMBL/GenBank/DDBJ databases">
        <authorList>
            <person name="Deng Y."/>
            <person name="Zhang Y.-Q."/>
        </authorList>
    </citation>
    <scope>NUCLEOTIDE SEQUENCE [LARGE SCALE GENOMIC DNA]</scope>
    <source>
        <strain evidence="5">CPCC 205710</strain>
    </source>
</reference>
<gene>
    <name evidence="4" type="ORF">N4S67_18710</name>
</gene>
<dbReference type="RefSeq" id="WP_260994486.1">
    <property type="nucleotide sequence ID" value="NZ_JAODWD010000004.1"/>
</dbReference>
<organism evidence="4 5">
    <name type="scientific">Mycobacterium deserti</name>
    <dbReference type="NCBI Taxonomy" id="2978347"/>
    <lineage>
        <taxon>Bacteria</taxon>
        <taxon>Bacillati</taxon>
        <taxon>Actinomycetota</taxon>
        <taxon>Actinomycetes</taxon>
        <taxon>Mycobacteriales</taxon>
        <taxon>Mycobacteriaceae</taxon>
        <taxon>Mycobacterium</taxon>
    </lineage>
</organism>
<dbReference type="Gene3D" id="2.120.10.30">
    <property type="entry name" value="TolB, C-terminal domain"/>
    <property type="match status" value="3"/>
</dbReference>
<dbReference type="InterPro" id="IPR029058">
    <property type="entry name" value="AB_hydrolase_fold"/>
</dbReference>
<keyword evidence="2" id="KW-0378">Hydrolase</keyword>
<evidence type="ECO:0000313" key="5">
    <source>
        <dbReference type="Proteomes" id="UP001206639"/>
    </source>
</evidence>
<dbReference type="InterPro" id="IPR011042">
    <property type="entry name" value="6-blade_b-propeller_TolB-like"/>
</dbReference>
<protein>
    <submittedName>
        <fullName evidence="4">S9 family peptidase</fullName>
    </submittedName>
</protein>
<proteinExistence type="predicted"/>